<feature type="binding site" evidence="8">
    <location>
        <position position="565"/>
    </location>
    <ligand>
        <name>ATP</name>
        <dbReference type="ChEBI" id="CHEBI:30616"/>
    </ligand>
</feature>
<proteinExistence type="inferred from homology"/>
<dbReference type="GO" id="GO:0005524">
    <property type="term" value="F:ATP binding"/>
    <property type="evidence" value="ECO:0007669"/>
    <property type="project" value="UniProtKB-KW"/>
</dbReference>
<dbReference type="NCBIfam" id="NF003918">
    <property type="entry name" value="PRK05443.1-2"/>
    <property type="match status" value="1"/>
</dbReference>
<evidence type="ECO:0000256" key="9">
    <source>
        <dbReference type="RuleBase" id="RU003800"/>
    </source>
</evidence>
<comment type="caution">
    <text evidence="15">The sequence shown here is derived from an EMBL/GenBank/DDBJ whole genome shotgun (WGS) entry which is preliminary data.</text>
</comment>
<dbReference type="InterPro" id="IPR036832">
    <property type="entry name" value="PPK_N_dom_sf"/>
</dbReference>
<accession>A0A0R1SF30</accession>
<dbReference type="SUPFAM" id="SSF143724">
    <property type="entry name" value="PHP14-like"/>
    <property type="match status" value="1"/>
</dbReference>
<comment type="function">
    <text evidence="8 9">Catalyzes the reversible transfer of the terminal phosphate of ATP to form a long-chain polyphosphate (polyP).</text>
</comment>
<evidence type="ECO:0000259" key="12">
    <source>
        <dbReference type="Pfam" id="PF13089"/>
    </source>
</evidence>
<dbReference type="InterPro" id="IPR025198">
    <property type="entry name" value="PPK_N_dom"/>
</dbReference>
<dbReference type="GO" id="GO:0008976">
    <property type="term" value="F:polyphosphate kinase activity"/>
    <property type="evidence" value="ECO:0007669"/>
    <property type="project" value="UniProtKB-UniRule"/>
</dbReference>
<feature type="domain" description="Polyphosphate kinase C-terminal" evidence="13">
    <location>
        <begin position="504"/>
        <end position="675"/>
    </location>
</feature>
<evidence type="ECO:0000259" key="14">
    <source>
        <dbReference type="Pfam" id="PF17941"/>
    </source>
</evidence>
<dbReference type="Gene3D" id="1.20.58.310">
    <property type="entry name" value="Polyphosphate kinase N-terminal domain"/>
    <property type="match status" value="1"/>
</dbReference>
<dbReference type="RefSeq" id="WP_057865164.1">
    <property type="nucleotide sequence ID" value="NZ_AZEY01000079.1"/>
</dbReference>
<dbReference type="FunFam" id="3.30.870.10:FF:000001">
    <property type="entry name" value="Polyphosphate kinase"/>
    <property type="match status" value="1"/>
</dbReference>
<evidence type="ECO:0000313" key="16">
    <source>
        <dbReference type="Proteomes" id="UP000052013"/>
    </source>
</evidence>
<keyword evidence="7 8" id="KW-0460">Magnesium</keyword>
<dbReference type="GO" id="GO:0006799">
    <property type="term" value="P:polyphosphate biosynthetic process"/>
    <property type="evidence" value="ECO:0007669"/>
    <property type="project" value="UniProtKB-UniRule"/>
</dbReference>
<evidence type="ECO:0000256" key="5">
    <source>
        <dbReference type="ARBA" id="ARBA00022777"/>
    </source>
</evidence>
<dbReference type="EC" id="2.7.4.1" evidence="8 9"/>
<dbReference type="NCBIfam" id="NF003921">
    <property type="entry name" value="PRK05443.2-2"/>
    <property type="match status" value="1"/>
</dbReference>
<evidence type="ECO:0000256" key="1">
    <source>
        <dbReference type="ARBA" id="ARBA00022553"/>
    </source>
</evidence>
<dbReference type="NCBIfam" id="NF003920">
    <property type="entry name" value="PRK05443.2-1"/>
    <property type="match status" value="1"/>
</dbReference>
<evidence type="ECO:0000259" key="11">
    <source>
        <dbReference type="Pfam" id="PF02503"/>
    </source>
</evidence>
<protein>
    <recommendedName>
        <fullName evidence="8 9">Polyphosphate kinase</fullName>
        <ecNumber evidence="8 9">2.7.4.1</ecNumber>
    </recommendedName>
    <alternativeName>
        <fullName evidence="8">ATP-polyphosphate phosphotransferase</fullName>
    </alternativeName>
    <alternativeName>
        <fullName evidence="8">Polyphosphoric acid kinase</fullName>
    </alternativeName>
</protein>
<dbReference type="STRING" id="1423739.FC85_GL000702"/>
<dbReference type="InterPro" id="IPR036830">
    <property type="entry name" value="PP_kinase_middle_dom_sf"/>
</dbReference>
<evidence type="ECO:0000259" key="13">
    <source>
        <dbReference type="Pfam" id="PF13090"/>
    </source>
</evidence>
<feature type="domain" description="Polyphosphate kinase C-terminal" evidence="14">
    <location>
        <begin position="332"/>
        <end position="497"/>
    </location>
</feature>
<sequence>MKTKVDYYDPKFFTNRELSWLDFNDRVLEEARDKSNPLLERVKFLGITQSNLDEWYMVRVASLVKLVEVKYQQPDASGLIPIEQLKEVNRKAHDQINKQYTTLNRMILPAINQVGIHLLNVEDLTERQYQFIRGYFHDELYPVLTPMADDSSRPFPFISNDSLNLSLRLTGKDSDKSLYATLQVPSIFPRVVKLPGGSNDFILLEEIIKQFANQLFVNYDIEEVSTFRATRDMDLDVAEEDTSDLLKKVQQQLKLREHGHVIRLEVDSNISGKLRKRLVKELKIDEDSVYEVNGPIDLTFLNKLASAVVGHDDLKYPPFKAYQAKELNSDHNIFDAIKKHDWLMQHPYDKFDSVVEFIRQASIDKEVLAIKMTLYRVSGDSPIIKYLGRAAQNGKQVTVLVEVKARFDEENNVHWARTLEKMGCHVIYGLVGLKTHSKLSLVVRREQNGIQRYIHMGTGNYNDVTAHFYTDLGLLTCNNDIGIDVTNIFNMLSGYSQPPFFHQLHISPHGIRDFINDKLNHAIKYAKEGRPVYVRMKMNSLSDKDMIAKMYEASHAGVKIDLIVRGICCLRTGIPGISDTITVHSIVGRFLEHSRIYMFDFDGDQQVYLSSADLMTRNLNRRVEQLFPVLQPDLTQRVLDIYQTMWDDNVKTRTMIDDGTYKRVDRRGHAPLNSQEYFAAQATKMVNAQQAVPRQKNDKQFEPMMSPQNQPDPFDEEDQDRGENQ</sequence>
<dbReference type="InterPro" id="IPR003414">
    <property type="entry name" value="PP_kinase"/>
</dbReference>
<feature type="domain" description="Polyphosphate kinase middle" evidence="11">
    <location>
        <begin position="128"/>
        <end position="304"/>
    </location>
</feature>
<keyword evidence="1 8" id="KW-0597">Phosphoprotein</keyword>
<dbReference type="PIRSF" id="PIRSF015589">
    <property type="entry name" value="PP_kinase"/>
    <property type="match status" value="1"/>
</dbReference>
<dbReference type="NCBIfam" id="NF003917">
    <property type="entry name" value="PRK05443.1-1"/>
    <property type="match status" value="1"/>
</dbReference>
<dbReference type="SUPFAM" id="SSF140356">
    <property type="entry name" value="PPK N-terminal domain-like"/>
    <property type="match status" value="1"/>
</dbReference>
<evidence type="ECO:0000256" key="6">
    <source>
        <dbReference type="ARBA" id="ARBA00022840"/>
    </source>
</evidence>
<feature type="binding site" evidence="8">
    <location>
        <position position="406"/>
    </location>
    <ligand>
        <name>Mg(2+)</name>
        <dbReference type="ChEBI" id="CHEBI:18420"/>
    </ligand>
</feature>
<dbReference type="AlphaFoldDB" id="A0A0R1SF30"/>
<dbReference type="SUPFAM" id="SSF56024">
    <property type="entry name" value="Phospholipase D/nuclease"/>
    <property type="match status" value="2"/>
</dbReference>
<dbReference type="HAMAP" id="MF_00347">
    <property type="entry name" value="Polyphosphate_kinase"/>
    <property type="match status" value="1"/>
</dbReference>
<evidence type="ECO:0000256" key="4">
    <source>
        <dbReference type="ARBA" id="ARBA00022741"/>
    </source>
</evidence>
<keyword evidence="3 8" id="KW-0479">Metal-binding</keyword>
<comment type="PTM">
    <text evidence="8 9">An intermediate of this reaction is the autophosphorylated ppk in which a phosphate is covalently linked to a histidine residue through a N-P bond.</text>
</comment>
<dbReference type="Pfam" id="PF17941">
    <property type="entry name" value="PP_kinase_C_1"/>
    <property type="match status" value="1"/>
</dbReference>
<dbReference type="GO" id="GO:0009358">
    <property type="term" value="C:polyphosphate kinase complex"/>
    <property type="evidence" value="ECO:0007669"/>
    <property type="project" value="InterPro"/>
</dbReference>
<dbReference type="GO" id="GO:0046872">
    <property type="term" value="F:metal ion binding"/>
    <property type="evidence" value="ECO:0007669"/>
    <property type="project" value="UniProtKB-KW"/>
</dbReference>
<dbReference type="Gene3D" id="3.30.870.10">
    <property type="entry name" value="Endonuclease Chain A"/>
    <property type="match status" value="2"/>
</dbReference>
<evidence type="ECO:0000256" key="2">
    <source>
        <dbReference type="ARBA" id="ARBA00022679"/>
    </source>
</evidence>
<feature type="binding site" evidence="8">
    <location>
        <position position="51"/>
    </location>
    <ligand>
        <name>ATP</name>
        <dbReference type="ChEBI" id="CHEBI:30616"/>
    </ligand>
</feature>
<dbReference type="PANTHER" id="PTHR30218:SF0">
    <property type="entry name" value="POLYPHOSPHATE KINASE"/>
    <property type="match status" value="1"/>
</dbReference>
<organism evidence="15 16">
    <name type="scientific">Lentilactobacillus diolivorans DSM 14421</name>
    <dbReference type="NCBI Taxonomy" id="1423739"/>
    <lineage>
        <taxon>Bacteria</taxon>
        <taxon>Bacillati</taxon>
        <taxon>Bacillota</taxon>
        <taxon>Bacilli</taxon>
        <taxon>Lactobacillales</taxon>
        <taxon>Lactobacillaceae</taxon>
        <taxon>Lentilactobacillus</taxon>
    </lineage>
</organism>
<name>A0A0R1SF30_9LACO</name>
<evidence type="ECO:0000256" key="10">
    <source>
        <dbReference type="SAM" id="MobiDB-lite"/>
    </source>
</evidence>
<comment type="similarity">
    <text evidence="8 9">Belongs to the polyphosphate kinase 1 (PPK1) family.</text>
</comment>
<comment type="cofactor">
    <cofactor evidence="8">
        <name>Mg(2+)</name>
        <dbReference type="ChEBI" id="CHEBI:18420"/>
    </cofactor>
</comment>
<evidence type="ECO:0000256" key="3">
    <source>
        <dbReference type="ARBA" id="ARBA00022723"/>
    </source>
</evidence>
<keyword evidence="4 8" id="KW-0547">Nucleotide-binding</keyword>
<feature type="active site" description="Phosphohistidine intermediate" evidence="8">
    <location>
        <position position="436"/>
    </location>
</feature>
<keyword evidence="2 8" id="KW-0808">Transferase</keyword>
<dbReference type="Gene3D" id="3.30.1840.10">
    <property type="entry name" value="Polyphosphate kinase middle domain"/>
    <property type="match status" value="1"/>
</dbReference>
<evidence type="ECO:0000256" key="7">
    <source>
        <dbReference type="ARBA" id="ARBA00022842"/>
    </source>
</evidence>
<keyword evidence="6 8" id="KW-0067">ATP-binding</keyword>
<comment type="catalytic activity">
    <reaction evidence="8 9">
        <text>[phosphate](n) + ATP = [phosphate](n+1) + ADP</text>
        <dbReference type="Rhea" id="RHEA:19573"/>
        <dbReference type="Rhea" id="RHEA-COMP:9859"/>
        <dbReference type="Rhea" id="RHEA-COMP:14280"/>
        <dbReference type="ChEBI" id="CHEBI:16838"/>
        <dbReference type="ChEBI" id="CHEBI:30616"/>
        <dbReference type="ChEBI" id="CHEBI:456216"/>
        <dbReference type="EC" id="2.7.4.1"/>
    </reaction>
</comment>
<dbReference type="CDD" id="cd09168">
    <property type="entry name" value="PLDc_PaPPK1_C2_like"/>
    <property type="match status" value="1"/>
</dbReference>
<evidence type="ECO:0000256" key="8">
    <source>
        <dbReference type="HAMAP-Rule" id="MF_00347"/>
    </source>
</evidence>
<evidence type="ECO:0000313" key="15">
    <source>
        <dbReference type="EMBL" id="KRL64914.1"/>
    </source>
</evidence>
<feature type="binding site" evidence="8">
    <location>
        <position position="469"/>
    </location>
    <ligand>
        <name>ATP</name>
        <dbReference type="ChEBI" id="CHEBI:30616"/>
    </ligand>
</feature>
<dbReference type="InterPro" id="IPR041108">
    <property type="entry name" value="PP_kinase_C_1"/>
</dbReference>
<feature type="binding site" evidence="8">
    <location>
        <position position="593"/>
    </location>
    <ligand>
        <name>ATP</name>
        <dbReference type="ChEBI" id="CHEBI:30616"/>
    </ligand>
</feature>
<feature type="region of interest" description="Disordered" evidence="10">
    <location>
        <begin position="688"/>
        <end position="725"/>
    </location>
</feature>
<dbReference type="PANTHER" id="PTHR30218">
    <property type="entry name" value="POLYPHOSPHATE KINASE"/>
    <property type="match status" value="1"/>
</dbReference>
<dbReference type="Proteomes" id="UP000052013">
    <property type="component" value="Unassembled WGS sequence"/>
</dbReference>
<dbReference type="CDD" id="cd09165">
    <property type="entry name" value="PLDc_PaPPK1_C1_like"/>
    <property type="match status" value="1"/>
</dbReference>
<gene>
    <name evidence="8" type="primary">ppk</name>
    <name evidence="15" type="ORF">FC85_GL000702</name>
</gene>
<dbReference type="Pfam" id="PF13090">
    <property type="entry name" value="PP_kinase_C"/>
    <property type="match status" value="1"/>
</dbReference>
<dbReference type="InterPro" id="IPR025200">
    <property type="entry name" value="PPK_C_dom2"/>
</dbReference>
<dbReference type="EMBL" id="AZEY01000079">
    <property type="protein sequence ID" value="KRL64914.1"/>
    <property type="molecule type" value="Genomic_DNA"/>
</dbReference>
<keyword evidence="5 8" id="KW-0418">Kinase</keyword>
<dbReference type="Pfam" id="PF02503">
    <property type="entry name" value="PP_kinase"/>
    <property type="match status" value="1"/>
</dbReference>
<reference evidence="15 16" key="1">
    <citation type="journal article" date="2015" name="Genome Announc.">
        <title>Expanding the biotechnology potential of lactobacilli through comparative genomics of 213 strains and associated genera.</title>
        <authorList>
            <person name="Sun Z."/>
            <person name="Harris H.M."/>
            <person name="McCann A."/>
            <person name="Guo C."/>
            <person name="Argimon S."/>
            <person name="Zhang W."/>
            <person name="Yang X."/>
            <person name="Jeffery I.B."/>
            <person name="Cooney J.C."/>
            <person name="Kagawa T.F."/>
            <person name="Liu W."/>
            <person name="Song Y."/>
            <person name="Salvetti E."/>
            <person name="Wrobel A."/>
            <person name="Rasinkangas P."/>
            <person name="Parkhill J."/>
            <person name="Rea M.C."/>
            <person name="O'Sullivan O."/>
            <person name="Ritari J."/>
            <person name="Douillard F.P."/>
            <person name="Paul Ross R."/>
            <person name="Yang R."/>
            <person name="Briner A.E."/>
            <person name="Felis G.E."/>
            <person name="de Vos W.M."/>
            <person name="Barrangou R."/>
            <person name="Klaenhammer T.R."/>
            <person name="Caufield P.W."/>
            <person name="Cui Y."/>
            <person name="Zhang H."/>
            <person name="O'Toole P.W."/>
        </authorList>
    </citation>
    <scope>NUCLEOTIDE SEQUENCE [LARGE SCALE GENOMIC DNA]</scope>
    <source>
        <strain evidence="15 16">DSM 14421</strain>
    </source>
</reference>
<feature type="compositionally biased region" description="Acidic residues" evidence="10">
    <location>
        <begin position="713"/>
        <end position="725"/>
    </location>
</feature>
<dbReference type="NCBIfam" id="TIGR03705">
    <property type="entry name" value="poly_P_kin"/>
    <property type="match status" value="1"/>
</dbReference>
<dbReference type="PATRIC" id="fig|1423739.3.peg.733"/>
<dbReference type="Pfam" id="PF13089">
    <property type="entry name" value="PP_kinase_N"/>
    <property type="match status" value="1"/>
</dbReference>
<dbReference type="InterPro" id="IPR024953">
    <property type="entry name" value="PP_kinase_middle"/>
</dbReference>
<feature type="domain" description="Polyphosphate kinase N-terminal" evidence="12">
    <location>
        <begin position="13"/>
        <end position="118"/>
    </location>
</feature>
<feature type="binding site" evidence="8">
    <location>
        <position position="376"/>
    </location>
    <ligand>
        <name>Mg(2+)</name>
        <dbReference type="ChEBI" id="CHEBI:18420"/>
    </ligand>
</feature>